<feature type="compositionally biased region" description="Acidic residues" evidence="1">
    <location>
        <begin position="57"/>
        <end position="70"/>
    </location>
</feature>
<evidence type="ECO:0000256" key="1">
    <source>
        <dbReference type="SAM" id="MobiDB-lite"/>
    </source>
</evidence>
<dbReference type="AlphaFoldDB" id="W9DNQ9"/>
<keyword evidence="3" id="KW-1185">Reference proteome</keyword>
<reference evidence="2 3" key="1">
    <citation type="submission" date="2013-08" db="EMBL/GenBank/DDBJ databases">
        <authorList>
            <consortium name="DOE Joint Genome Institute"/>
            <person name="Eisen J."/>
            <person name="Huntemann M."/>
            <person name="Han J."/>
            <person name="Chen A."/>
            <person name="Kyrpides N."/>
            <person name="Mavromatis K."/>
            <person name="Markowitz V."/>
            <person name="Palaniappan K."/>
            <person name="Ivanova N."/>
            <person name="Schaumberg A."/>
            <person name="Pati A."/>
            <person name="Liolios K."/>
            <person name="Nordberg H.P."/>
            <person name="Cantor M.N."/>
            <person name="Hua S.X."/>
            <person name="Woyke T."/>
        </authorList>
    </citation>
    <scope>NUCLEOTIDE SEQUENCE [LARGE SCALE GENOMIC DNA]</scope>
    <source>
        <strain evidence="2 3">DSM 2278</strain>
    </source>
</reference>
<dbReference type="Proteomes" id="UP000019483">
    <property type="component" value="Unassembled WGS sequence"/>
</dbReference>
<dbReference type="RefSeq" id="WP_023843775.1">
    <property type="nucleotide sequence ID" value="NZ_AZAJ01000001.1"/>
</dbReference>
<proteinExistence type="predicted"/>
<dbReference type="SUPFAM" id="SSF49503">
    <property type="entry name" value="Cupredoxins"/>
    <property type="match status" value="1"/>
</dbReference>
<name>W9DNQ9_METTI</name>
<sequence length="166" mass="18830">MKMKFFMILLVMLSLVVAGCVDDTETPTEENASMNDSMTDAANDTVAENTDNVSVEESGEEEEEVISDEEDETLEVIEYEGAKSYTVYMRNFNVQPHNLTINEGDSVIWFNDNDPVRTFTLVSGEGLWENVSIVNRRNFIYTFNESGTFTYSVKTWDVMKGTIIVK</sequence>
<dbReference type="InterPro" id="IPR008972">
    <property type="entry name" value="Cupredoxin"/>
</dbReference>
<organism evidence="2 3">
    <name type="scientific">Methanolobus tindarius DSM 2278</name>
    <dbReference type="NCBI Taxonomy" id="1090322"/>
    <lineage>
        <taxon>Archaea</taxon>
        <taxon>Methanobacteriati</taxon>
        <taxon>Methanobacteriota</taxon>
        <taxon>Stenosarchaea group</taxon>
        <taxon>Methanomicrobia</taxon>
        <taxon>Methanosarcinales</taxon>
        <taxon>Methanosarcinaceae</taxon>
        <taxon>Methanolobus</taxon>
    </lineage>
</organism>
<dbReference type="EMBL" id="AZAJ01000001">
    <property type="protein sequence ID" value="ETA66638.1"/>
    <property type="molecule type" value="Genomic_DNA"/>
</dbReference>
<protein>
    <submittedName>
        <fullName evidence="2">Plastocyanin</fullName>
    </submittedName>
</protein>
<gene>
    <name evidence="2" type="ORF">MettiDRAFT_0036</name>
</gene>
<evidence type="ECO:0000313" key="3">
    <source>
        <dbReference type="Proteomes" id="UP000019483"/>
    </source>
</evidence>
<dbReference type="Gene3D" id="2.60.40.420">
    <property type="entry name" value="Cupredoxins - blue copper proteins"/>
    <property type="match status" value="1"/>
</dbReference>
<dbReference type="InterPro" id="IPR052721">
    <property type="entry name" value="ET_Amicyanin"/>
</dbReference>
<dbReference type="STRING" id="1090322.MettiDRAFT_0036"/>
<comment type="caution">
    <text evidence="2">The sequence shown here is derived from an EMBL/GenBank/DDBJ whole genome shotgun (WGS) entry which is preliminary data.</text>
</comment>
<dbReference type="PANTHER" id="PTHR36507:SF1">
    <property type="entry name" value="BLL1555 PROTEIN"/>
    <property type="match status" value="1"/>
</dbReference>
<dbReference type="PANTHER" id="PTHR36507">
    <property type="entry name" value="BLL1555 PROTEIN"/>
    <property type="match status" value="1"/>
</dbReference>
<evidence type="ECO:0000313" key="2">
    <source>
        <dbReference type="EMBL" id="ETA66638.1"/>
    </source>
</evidence>
<dbReference type="PROSITE" id="PS51257">
    <property type="entry name" value="PROKAR_LIPOPROTEIN"/>
    <property type="match status" value="1"/>
</dbReference>
<feature type="region of interest" description="Disordered" evidence="1">
    <location>
        <begin position="46"/>
        <end position="70"/>
    </location>
</feature>
<accession>W9DNQ9</accession>
<dbReference type="OrthoDB" id="137915at2157"/>